<dbReference type="AlphaFoldDB" id="A0A399J2Z5"/>
<dbReference type="EMBL" id="QWJJ01000004">
    <property type="protein sequence ID" value="RII39803.1"/>
    <property type="molecule type" value="Genomic_DNA"/>
</dbReference>
<name>A0A399J2Z5_9RHOB</name>
<accession>A0A399J2Z5</accession>
<feature type="domain" description="CN hydrolase" evidence="2">
    <location>
        <begin position="10"/>
        <end position="269"/>
    </location>
</feature>
<dbReference type="PROSITE" id="PS50263">
    <property type="entry name" value="CN_HYDROLASE"/>
    <property type="match status" value="1"/>
</dbReference>
<evidence type="ECO:0000259" key="2">
    <source>
        <dbReference type="PROSITE" id="PS50263"/>
    </source>
</evidence>
<dbReference type="InterPro" id="IPR036526">
    <property type="entry name" value="C-N_Hydrolase_sf"/>
</dbReference>
<dbReference type="GO" id="GO:0016811">
    <property type="term" value="F:hydrolase activity, acting on carbon-nitrogen (but not peptide) bonds, in linear amides"/>
    <property type="evidence" value="ECO:0007669"/>
    <property type="project" value="TreeGrafter"/>
</dbReference>
<dbReference type="InterPro" id="IPR050345">
    <property type="entry name" value="Aliph_Amidase/BUP"/>
</dbReference>
<proteinExistence type="predicted"/>
<gene>
    <name evidence="3" type="ORF">DL237_05795</name>
</gene>
<dbReference type="Proteomes" id="UP000265848">
    <property type="component" value="Unassembled WGS sequence"/>
</dbReference>
<dbReference type="InterPro" id="IPR003010">
    <property type="entry name" value="C-N_Hydrolase"/>
</dbReference>
<dbReference type="OrthoDB" id="9803803at2"/>
<reference evidence="3 4" key="1">
    <citation type="submission" date="2018-08" db="EMBL/GenBank/DDBJ databases">
        <title>Pseudooceanicola sediminis CY03 in the family Rhodobacteracea.</title>
        <authorList>
            <person name="Zhang Y.-J."/>
        </authorList>
    </citation>
    <scope>NUCLEOTIDE SEQUENCE [LARGE SCALE GENOMIC DNA]</scope>
    <source>
        <strain evidence="3 4">CY03</strain>
    </source>
</reference>
<sequence>MPSERRVDRFVAAALQLGPASATIAETVDRIIDLLARAAAQKARIAVLPELALTPYFAAEIRPSVEPFASVSQNAEAISRIGKAAQEHAIAVVLPHAEAAEAGLYNAMAFIDAAGEVRGRFRKVHIPGQTTPDPAKDITILEKRYFLDGDLGFPVYDLGPARVGGMICYDRRFPESYRALMQADAELFAVSYNTPVMNGGTLEKARAASRLAICGGAFANATYAIAAGKAGVENGVTYIGDSFICSPEGEVMATAQSMDDEVVVAELSMPEQQALRARWNFAANLRPDVYRARHSDAA</sequence>
<organism evidence="3 4">
    <name type="scientific">Pseudooceanicola sediminis</name>
    <dbReference type="NCBI Taxonomy" id="2211117"/>
    <lineage>
        <taxon>Bacteria</taxon>
        <taxon>Pseudomonadati</taxon>
        <taxon>Pseudomonadota</taxon>
        <taxon>Alphaproteobacteria</taxon>
        <taxon>Rhodobacterales</taxon>
        <taxon>Paracoccaceae</taxon>
        <taxon>Pseudooceanicola</taxon>
    </lineage>
</organism>
<evidence type="ECO:0000313" key="3">
    <source>
        <dbReference type="EMBL" id="RII39803.1"/>
    </source>
</evidence>
<evidence type="ECO:0000313" key="4">
    <source>
        <dbReference type="Proteomes" id="UP000265848"/>
    </source>
</evidence>
<dbReference type="SUPFAM" id="SSF56317">
    <property type="entry name" value="Carbon-nitrogen hydrolase"/>
    <property type="match status" value="1"/>
</dbReference>
<keyword evidence="4" id="KW-1185">Reference proteome</keyword>
<protein>
    <submittedName>
        <fullName evidence="3">D-N-carbamoylase</fullName>
    </submittedName>
</protein>
<comment type="caution">
    <text evidence="3">The sequence shown here is derived from an EMBL/GenBank/DDBJ whole genome shotgun (WGS) entry which is preliminary data.</text>
</comment>
<evidence type="ECO:0000256" key="1">
    <source>
        <dbReference type="ARBA" id="ARBA00022801"/>
    </source>
</evidence>
<dbReference type="PANTHER" id="PTHR43674">
    <property type="entry name" value="NITRILASE C965.09-RELATED"/>
    <property type="match status" value="1"/>
</dbReference>
<dbReference type="PANTHER" id="PTHR43674:SF16">
    <property type="entry name" value="CARBON-NITROGEN FAMILY, PUTATIVE (AFU_ORTHOLOGUE AFUA_5G02350)-RELATED"/>
    <property type="match status" value="1"/>
</dbReference>
<dbReference type="Pfam" id="PF00795">
    <property type="entry name" value="CN_hydrolase"/>
    <property type="match status" value="1"/>
</dbReference>
<dbReference type="Gene3D" id="3.60.110.10">
    <property type="entry name" value="Carbon-nitrogen hydrolase"/>
    <property type="match status" value="1"/>
</dbReference>
<keyword evidence="1" id="KW-0378">Hydrolase</keyword>